<dbReference type="HOGENOM" id="CLU_001324_10_1_1"/>
<gene>
    <name evidence="1" type="ORF">CY34DRAFT_68509</name>
</gene>
<name>A0A0C9ZWY9_9AGAM</name>
<dbReference type="Proteomes" id="UP000054485">
    <property type="component" value="Unassembled WGS sequence"/>
</dbReference>
<keyword evidence="2" id="KW-1185">Reference proteome</keyword>
<evidence type="ECO:0000313" key="1">
    <source>
        <dbReference type="EMBL" id="KIK33911.1"/>
    </source>
</evidence>
<dbReference type="AlphaFoldDB" id="A0A0C9ZWY9"/>
<proteinExistence type="predicted"/>
<dbReference type="EMBL" id="KN835844">
    <property type="protein sequence ID" value="KIK33911.1"/>
    <property type="molecule type" value="Genomic_DNA"/>
</dbReference>
<feature type="non-terminal residue" evidence="1">
    <location>
        <position position="87"/>
    </location>
</feature>
<dbReference type="OrthoDB" id="432234at2759"/>
<accession>A0A0C9ZWY9</accession>
<dbReference type="InParanoid" id="A0A0C9ZWY9"/>
<organism evidence="1 2">
    <name type="scientific">Suillus luteus UH-Slu-Lm8-n1</name>
    <dbReference type="NCBI Taxonomy" id="930992"/>
    <lineage>
        <taxon>Eukaryota</taxon>
        <taxon>Fungi</taxon>
        <taxon>Dikarya</taxon>
        <taxon>Basidiomycota</taxon>
        <taxon>Agaricomycotina</taxon>
        <taxon>Agaricomycetes</taxon>
        <taxon>Agaricomycetidae</taxon>
        <taxon>Boletales</taxon>
        <taxon>Suillineae</taxon>
        <taxon>Suillaceae</taxon>
        <taxon>Suillus</taxon>
    </lineage>
</organism>
<protein>
    <submittedName>
        <fullName evidence="1">Uncharacterized protein</fullName>
    </submittedName>
</protein>
<evidence type="ECO:0000313" key="2">
    <source>
        <dbReference type="Proteomes" id="UP000054485"/>
    </source>
</evidence>
<reference evidence="1 2" key="1">
    <citation type="submission" date="2014-04" db="EMBL/GenBank/DDBJ databases">
        <authorList>
            <consortium name="DOE Joint Genome Institute"/>
            <person name="Kuo A."/>
            <person name="Ruytinx J."/>
            <person name="Rineau F."/>
            <person name="Colpaert J."/>
            <person name="Kohler A."/>
            <person name="Nagy L.G."/>
            <person name="Floudas D."/>
            <person name="Copeland A."/>
            <person name="Barry K.W."/>
            <person name="Cichocki N."/>
            <person name="Veneault-Fourrey C."/>
            <person name="LaButti K."/>
            <person name="Lindquist E.A."/>
            <person name="Lipzen A."/>
            <person name="Lundell T."/>
            <person name="Morin E."/>
            <person name="Murat C."/>
            <person name="Sun H."/>
            <person name="Tunlid A."/>
            <person name="Henrissat B."/>
            <person name="Grigoriev I.V."/>
            <person name="Hibbett D.S."/>
            <person name="Martin F."/>
            <person name="Nordberg H.P."/>
            <person name="Cantor M.N."/>
            <person name="Hua S.X."/>
        </authorList>
    </citation>
    <scope>NUCLEOTIDE SEQUENCE [LARGE SCALE GENOMIC DNA]</scope>
    <source>
        <strain evidence="1 2">UH-Slu-Lm8-n1</strain>
    </source>
</reference>
<reference evidence="2" key="2">
    <citation type="submission" date="2015-01" db="EMBL/GenBank/DDBJ databases">
        <title>Evolutionary Origins and Diversification of the Mycorrhizal Mutualists.</title>
        <authorList>
            <consortium name="DOE Joint Genome Institute"/>
            <consortium name="Mycorrhizal Genomics Consortium"/>
            <person name="Kohler A."/>
            <person name="Kuo A."/>
            <person name="Nagy L.G."/>
            <person name="Floudas D."/>
            <person name="Copeland A."/>
            <person name="Barry K.W."/>
            <person name="Cichocki N."/>
            <person name="Veneault-Fourrey C."/>
            <person name="LaButti K."/>
            <person name="Lindquist E.A."/>
            <person name="Lipzen A."/>
            <person name="Lundell T."/>
            <person name="Morin E."/>
            <person name="Murat C."/>
            <person name="Riley R."/>
            <person name="Ohm R."/>
            <person name="Sun H."/>
            <person name="Tunlid A."/>
            <person name="Henrissat B."/>
            <person name="Grigoriev I.V."/>
            <person name="Hibbett D.S."/>
            <person name="Martin F."/>
        </authorList>
    </citation>
    <scope>NUCLEOTIDE SEQUENCE [LARGE SCALE GENOMIC DNA]</scope>
    <source>
        <strain evidence="2">UH-Slu-Lm8-n1</strain>
    </source>
</reference>
<sequence length="87" mass="9838">MTTHKAQGQTMQRAIVDFEGCSGTEAPYVMLSRVTSLDGLLVLRPFNKKKICCRQSEDMRLEQNRQSVLAQQTLIDHTTDPAERSRA</sequence>